<gene>
    <name evidence="1" type="ORF">Q7A36_32840</name>
</gene>
<proteinExistence type="predicted"/>
<dbReference type="Proteomes" id="UP001243009">
    <property type="component" value="Unassembled WGS sequence"/>
</dbReference>
<dbReference type="EMBL" id="JAUTWS010000073">
    <property type="protein sequence ID" value="MDO9713162.1"/>
    <property type="molecule type" value="Genomic_DNA"/>
</dbReference>
<organism evidence="1 2">
    <name type="scientific">Paracraurococcus lichenis</name>
    <dbReference type="NCBI Taxonomy" id="3064888"/>
    <lineage>
        <taxon>Bacteria</taxon>
        <taxon>Pseudomonadati</taxon>
        <taxon>Pseudomonadota</taxon>
        <taxon>Alphaproteobacteria</taxon>
        <taxon>Acetobacterales</taxon>
        <taxon>Roseomonadaceae</taxon>
        <taxon>Paracraurococcus</taxon>
    </lineage>
</organism>
<protein>
    <submittedName>
        <fullName evidence="1">Uncharacterized protein</fullName>
    </submittedName>
</protein>
<name>A0ABT9EAD2_9PROT</name>
<dbReference type="RefSeq" id="WP_305108022.1">
    <property type="nucleotide sequence ID" value="NZ_JAUTWS010000073.1"/>
</dbReference>
<evidence type="ECO:0000313" key="2">
    <source>
        <dbReference type="Proteomes" id="UP001243009"/>
    </source>
</evidence>
<sequence length="304" mass="34701">MVVKSVKGANTVATKERKAVTAKLPAARSATKARRSVVVPSAAKPPPNFADKSLHGYAVLSRHGGEAIEQVSSKGITLFFSSGSVPQLRLRRPRPGEVDEFPERDRLVFSVFRRDFLEWRTVVMMRFEILLKSGKHRAILERHPDHPLAIIDETLDDWRNEIRSAAHGETGRNAMRAARNSKALMERFEDFLASAVETARHEARERVQWETEVVNHLERIADQQPLTERQRILLGRLQDDGMLKEVEWQQAAVELVRSICAERTVSPEQQKLVDRLLENEKFKILYEEKNRRTAADLERSRVGG</sequence>
<reference evidence="1 2" key="1">
    <citation type="submission" date="2023-08" db="EMBL/GenBank/DDBJ databases">
        <title>The draft genome sequence of Paracraurococcus sp. LOR1-02.</title>
        <authorList>
            <person name="Kingkaew E."/>
            <person name="Tanasupawat S."/>
        </authorList>
    </citation>
    <scope>NUCLEOTIDE SEQUENCE [LARGE SCALE GENOMIC DNA]</scope>
    <source>
        <strain evidence="1 2">LOR1-02</strain>
    </source>
</reference>
<accession>A0ABT9EAD2</accession>
<comment type="caution">
    <text evidence="1">The sequence shown here is derived from an EMBL/GenBank/DDBJ whole genome shotgun (WGS) entry which is preliminary data.</text>
</comment>
<keyword evidence="2" id="KW-1185">Reference proteome</keyword>
<evidence type="ECO:0000313" key="1">
    <source>
        <dbReference type="EMBL" id="MDO9713162.1"/>
    </source>
</evidence>